<protein>
    <recommendedName>
        <fullName evidence="4">Glycerophosphoryl diester phosphodiesterase membrane domain-containing protein</fullName>
    </recommendedName>
</protein>
<dbReference type="Proteomes" id="UP000638560">
    <property type="component" value="Unassembled WGS sequence"/>
</dbReference>
<evidence type="ECO:0000313" key="2">
    <source>
        <dbReference type="EMBL" id="MBF9129107.1"/>
    </source>
</evidence>
<keyword evidence="1" id="KW-0812">Transmembrane</keyword>
<gene>
    <name evidence="2" type="ORF">I0C86_08945</name>
</gene>
<dbReference type="EMBL" id="JADPUN010000104">
    <property type="protein sequence ID" value="MBF9129107.1"/>
    <property type="molecule type" value="Genomic_DNA"/>
</dbReference>
<reference evidence="2 3" key="1">
    <citation type="submission" date="2020-11" db="EMBL/GenBank/DDBJ databases">
        <title>A novel isolate from a Black sea contaminated sediment with potential to produce alkanes: Plantactinospora alkalitolerans sp. nov.</title>
        <authorList>
            <person name="Carro L."/>
            <person name="Veyisoglu A."/>
            <person name="Guven K."/>
            <person name="Schumann P."/>
            <person name="Klenk H.-P."/>
            <person name="Sahin N."/>
        </authorList>
    </citation>
    <scope>NUCLEOTIDE SEQUENCE [LARGE SCALE GENOMIC DNA]</scope>
    <source>
        <strain evidence="2 3">S1510</strain>
    </source>
</reference>
<evidence type="ECO:0000256" key="1">
    <source>
        <dbReference type="SAM" id="Phobius"/>
    </source>
</evidence>
<feature type="transmembrane region" description="Helical" evidence="1">
    <location>
        <begin position="53"/>
        <end position="86"/>
    </location>
</feature>
<accession>A0ABS0GSD8</accession>
<proteinExistence type="predicted"/>
<feature type="transmembrane region" description="Helical" evidence="1">
    <location>
        <begin position="168"/>
        <end position="189"/>
    </location>
</feature>
<comment type="caution">
    <text evidence="2">The sequence shown here is derived from an EMBL/GenBank/DDBJ whole genome shotgun (WGS) entry which is preliminary data.</text>
</comment>
<organism evidence="2 3">
    <name type="scientific">Plantactinospora alkalitolerans</name>
    <dbReference type="NCBI Taxonomy" id="2789879"/>
    <lineage>
        <taxon>Bacteria</taxon>
        <taxon>Bacillati</taxon>
        <taxon>Actinomycetota</taxon>
        <taxon>Actinomycetes</taxon>
        <taxon>Micromonosporales</taxon>
        <taxon>Micromonosporaceae</taxon>
        <taxon>Plantactinospora</taxon>
    </lineage>
</organism>
<feature type="transmembrane region" description="Helical" evidence="1">
    <location>
        <begin position="12"/>
        <end position="33"/>
    </location>
</feature>
<name>A0ABS0GSD8_9ACTN</name>
<dbReference type="RefSeq" id="WP_196200750.1">
    <property type="nucleotide sequence ID" value="NZ_JADPUN010000104.1"/>
</dbReference>
<keyword evidence="1" id="KW-0472">Membrane</keyword>
<evidence type="ECO:0000313" key="3">
    <source>
        <dbReference type="Proteomes" id="UP000638560"/>
    </source>
</evidence>
<feature type="transmembrane region" description="Helical" evidence="1">
    <location>
        <begin position="131"/>
        <end position="148"/>
    </location>
</feature>
<sequence length="259" mass="27094">MARRSWRQLVSIVLITQVLPLAVMTLLMVPFQPDPPVVGSTGELAPGELEAFVGGFLVLSGVVLAVALVAGLVQALGWAAAVWVIVRHASGEPVSLGPAFRYGLRRALGLWGWYLASSLIIAAGFCACVLPGLYLGLALSLVGPIYLFERRNPIGRSFQMVHARFGMVLGRVAIILGVVVGGTLVVAVLENVGMLALGIGATPGEAVGFSVGYVVITLIGAVLGLPFQLAQVVGILLTYTEQRGQEAPVNTARLAAELF</sequence>
<feature type="transmembrane region" description="Helical" evidence="1">
    <location>
        <begin position="107"/>
        <end position="125"/>
    </location>
</feature>
<keyword evidence="1" id="KW-1133">Transmembrane helix</keyword>
<feature type="transmembrane region" description="Helical" evidence="1">
    <location>
        <begin position="209"/>
        <end position="237"/>
    </location>
</feature>
<keyword evidence="3" id="KW-1185">Reference proteome</keyword>
<evidence type="ECO:0008006" key="4">
    <source>
        <dbReference type="Google" id="ProtNLM"/>
    </source>
</evidence>